<gene>
    <name evidence="1" type="ORF">CAPSK01_000583</name>
</gene>
<accession>A0A084Y4V5</accession>
<name>A0A084Y4V5_9PROT</name>
<evidence type="ECO:0000313" key="2">
    <source>
        <dbReference type="Proteomes" id="UP000019812"/>
    </source>
</evidence>
<evidence type="ECO:0000313" key="1">
    <source>
        <dbReference type="EMBL" id="KFB69749.1"/>
    </source>
</evidence>
<reference evidence="1 2" key="1">
    <citation type="submission" date="2014-07" db="EMBL/GenBank/DDBJ databases">
        <title>Expanding our view of genomic diversity in Candidatus Accumulibacter clades.</title>
        <authorList>
            <person name="Skennerton C.T."/>
            <person name="Barr J.J."/>
            <person name="Slater F.R."/>
            <person name="Bond P.L."/>
            <person name="Tyson G.W."/>
        </authorList>
    </citation>
    <scope>NUCLEOTIDE SEQUENCE [LARGE SCALE GENOMIC DNA]</scope>
    <source>
        <strain evidence="2">SK-01</strain>
    </source>
</reference>
<proteinExistence type="predicted"/>
<organism evidence="1 2">
    <name type="scientific">Candidatus Accumulibacter vicinus</name>
    <dbReference type="NCBI Taxonomy" id="2954382"/>
    <lineage>
        <taxon>Bacteria</taxon>
        <taxon>Pseudomonadati</taxon>
        <taxon>Pseudomonadota</taxon>
        <taxon>Betaproteobacteria</taxon>
        <taxon>Candidatus Accumulibacter</taxon>
    </lineage>
</organism>
<sequence length="157" mass="16206">MIWLPGPAFCVYAADQYTGVGSKPIPIVCVIVPTARTPSELAPGVTDVTVRVSRNVPSAVVNSFVKMLPIVTPIGSGDRVINWPATRPTLFETIAPTRVGAPLVMVVAVVTSPVSAVKLPSAATLKMASIGMAEAGVDNAAAADVTATAHKRENFIG</sequence>
<protein>
    <submittedName>
        <fullName evidence="1">Uncharacterized protein</fullName>
    </submittedName>
</protein>
<dbReference type="AlphaFoldDB" id="A0A084Y4V5"/>
<comment type="caution">
    <text evidence="1">The sequence shown here is derived from an EMBL/GenBank/DDBJ whole genome shotgun (WGS) entry which is preliminary data.</text>
</comment>
<dbReference type="EMBL" id="JDSS02000008">
    <property type="protein sequence ID" value="KFB69749.1"/>
    <property type="molecule type" value="Genomic_DNA"/>
</dbReference>
<dbReference type="Proteomes" id="UP000019812">
    <property type="component" value="Unassembled WGS sequence"/>
</dbReference>